<evidence type="ECO:0000313" key="5">
    <source>
        <dbReference type="Proteomes" id="UP000184188"/>
    </source>
</evidence>
<dbReference type="OrthoDB" id="2257100at2759"/>
<feature type="compositionally biased region" description="Polar residues" evidence="2">
    <location>
        <begin position="1"/>
        <end position="21"/>
    </location>
</feature>
<proteinExistence type="predicted"/>
<accession>A0A1L9SF52</accession>
<dbReference type="Proteomes" id="UP000184188">
    <property type="component" value="Unassembled WGS sequence"/>
</dbReference>
<dbReference type="VEuPathDB" id="FungiDB:ASPZODRAFT_133640"/>
<dbReference type="PROSITE" id="PS50217">
    <property type="entry name" value="BZIP"/>
    <property type="match status" value="1"/>
</dbReference>
<name>A0A1L9SF52_9EURO</name>
<feature type="region of interest" description="Disordered" evidence="2">
    <location>
        <begin position="1"/>
        <end position="23"/>
    </location>
</feature>
<feature type="domain" description="BZIP" evidence="3">
    <location>
        <begin position="198"/>
        <end position="261"/>
    </location>
</feature>
<dbReference type="STRING" id="1073090.A0A1L9SF52"/>
<dbReference type="InterPro" id="IPR046347">
    <property type="entry name" value="bZIP_sf"/>
</dbReference>
<feature type="region of interest" description="Disordered" evidence="2">
    <location>
        <begin position="170"/>
        <end position="206"/>
    </location>
</feature>
<reference evidence="5" key="1">
    <citation type="journal article" date="2017" name="Genome Biol.">
        <title>Comparative genomics reveals high biological diversity and specific adaptations in the industrially and medically important fungal genus Aspergillus.</title>
        <authorList>
            <person name="de Vries R.P."/>
            <person name="Riley R."/>
            <person name="Wiebenga A."/>
            <person name="Aguilar-Osorio G."/>
            <person name="Amillis S."/>
            <person name="Uchima C.A."/>
            <person name="Anderluh G."/>
            <person name="Asadollahi M."/>
            <person name="Askin M."/>
            <person name="Barry K."/>
            <person name="Battaglia E."/>
            <person name="Bayram O."/>
            <person name="Benocci T."/>
            <person name="Braus-Stromeyer S.A."/>
            <person name="Caldana C."/>
            <person name="Canovas D."/>
            <person name="Cerqueira G.C."/>
            <person name="Chen F."/>
            <person name="Chen W."/>
            <person name="Choi C."/>
            <person name="Clum A."/>
            <person name="Dos Santos R.A."/>
            <person name="Damasio A.R."/>
            <person name="Diallinas G."/>
            <person name="Emri T."/>
            <person name="Fekete E."/>
            <person name="Flipphi M."/>
            <person name="Freyberg S."/>
            <person name="Gallo A."/>
            <person name="Gournas C."/>
            <person name="Habgood R."/>
            <person name="Hainaut M."/>
            <person name="Harispe M.L."/>
            <person name="Henrissat B."/>
            <person name="Hilden K.S."/>
            <person name="Hope R."/>
            <person name="Hossain A."/>
            <person name="Karabika E."/>
            <person name="Karaffa L."/>
            <person name="Karanyi Z."/>
            <person name="Krasevec N."/>
            <person name="Kuo A."/>
            <person name="Kusch H."/>
            <person name="LaButti K."/>
            <person name="Lagendijk E.L."/>
            <person name="Lapidus A."/>
            <person name="Levasseur A."/>
            <person name="Lindquist E."/>
            <person name="Lipzen A."/>
            <person name="Logrieco A.F."/>
            <person name="MacCabe A."/>
            <person name="Maekelae M.R."/>
            <person name="Malavazi I."/>
            <person name="Melin P."/>
            <person name="Meyer V."/>
            <person name="Mielnichuk N."/>
            <person name="Miskei M."/>
            <person name="Molnar A.P."/>
            <person name="Mule G."/>
            <person name="Ngan C.Y."/>
            <person name="Orejas M."/>
            <person name="Orosz E."/>
            <person name="Ouedraogo J.P."/>
            <person name="Overkamp K.M."/>
            <person name="Park H.-S."/>
            <person name="Perrone G."/>
            <person name="Piumi F."/>
            <person name="Punt P.J."/>
            <person name="Ram A.F."/>
            <person name="Ramon A."/>
            <person name="Rauscher S."/>
            <person name="Record E."/>
            <person name="Riano-Pachon D.M."/>
            <person name="Robert V."/>
            <person name="Roehrig J."/>
            <person name="Ruller R."/>
            <person name="Salamov A."/>
            <person name="Salih N.S."/>
            <person name="Samson R.A."/>
            <person name="Sandor E."/>
            <person name="Sanguinetti M."/>
            <person name="Schuetze T."/>
            <person name="Sepcic K."/>
            <person name="Shelest E."/>
            <person name="Sherlock G."/>
            <person name="Sophianopoulou V."/>
            <person name="Squina F.M."/>
            <person name="Sun H."/>
            <person name="Susca A."/>
            <person name="Todd R.B."/>
            <person name="Tsang A."/>
            <person name="Unkles S.E."/>
            <person name="van de Wiele N."/>
            <person name="van Rossen-Uffink D."/>
            <person name="Oliveira J.V."/>
            <person name="Vesth T.C."/>
            <person name="Visser J."/>
            <person name="Yu J.-H."/>
            <person name="Zhou M."/>
            <person name="Andersen M.R."/>
            <person name="Archer D.B."/>
            <person name="Baker S.E."/>
            <person name="Benoit I."/>
            <person name="Brakhage A.A."/>
            <person name="Braus G.H."/>
            <person name="Fischer R."/>
            <person name="Frisvad J.C."/>
            <person name="Goldman G.H."/>
            <person name="Houbraken J."/>
            <person name="Oakley B."/>
            <person name="Pocsi I."/>
            <person name="Scazzocchio C."/>
            <person name="Seiboth B."/>
            <person name="vanKuyk P.A."/>
            <person name="Wortman J."/>
            <person name="Dyer P.S."/>
            <person name="Grigoriev I.V."/>
        </authorList>
    </citation>
    <scope>NUCLEOTIDE SEQUENCE [LARGE SCALE GENOMIC DNA]</scope>
    <source>
        <strain evidence="5">CBS 506.65</strain>
    </source>
</reference>
<dbReference type="RefSeq" id="XP_022580282.1">
    <property type="nucleotide sequence ID" value="XM_022723318.1"/>
</dbReference>
<evidence type="ECO:0000256" key="1">
    <source>
        <dbReference type="SAM" id="Coils"/>
    </source>
</evidence>
<evidence type="ECO:0000256" key="2">
    <source>
        <dbReference type="SAM" id="MobiDB-lite"/>
    </source>
</evidence>
<dbReference type="GO" id="GO:0003700">
    <property type="term" value="F:DNA-binding transcription factor activity"/>
    <property type="evidence" value="ECO:0007669"/>
    <property type="project" value="InterPro"/>
</dbReference>
<dbReference type="Pfam" id="PF07716">
    <property type="entry name" value="bZIP_2"/>
    <property type="match status" value="1"/>
</dbReference>
<keyword evidence="1" id="KW-0175">Coiled coil</keyword>
<sequence>MTSPSTAFDSSTAIERSSSSGKPVFDRCSSMAELYPSTTASPASTCYSTTPMFESQGVCPALLGSPEQLFQADFVLSDYSCDMAPFTVTRDPTEGSDFSFEWMGYNTSPLSAAYQEPDHRDSAIHGLLDARICDQQLSPRNTRQSVILAPKEICSDSVSQLLIPTRMPLKAGGKRSLSSASTAESSASESLSSLGSEEDHTAARRRRNTMAARRFRKRKEDHVSNLESRLEEVTKDRDSLRLQVAKWEGEVMALRKLLEHKANI</sequence>
<dbReference type="SMART" id="SM00338">
    <property type="entry name" value="BRLZ"/>
    <property type="match status" value="1"/>
</dbReference>
<protein>
    <recommendedName>
        <fullName evidence="3">BZIP domain-containing protein</fullName>
    </recommendedName>
</protein>
<organism evidence="4 5">
    <name type="scientific">Penicilliopsis zonata CBS 506.65</name>
    <dbReference type="NCBI Taxonomy" id="1073090"/>
    <lineage>
        <taxon>Eukaryota</taxon>
        <taxon>Fungi</taxon>
        <taxon>Dikarya</taxon>
        <taxon>Ascomycota</taxon>
        <taxon>Pezizomycotina</taxon>
        <taxon>Eurotiomycetes</taxon>
        <taxon>Eurotiomycetidae</taxon>
        <taxon>Eurotiales</taxon>
        <taxon>Aspergillaceae</taxon>
        <taxon>Penicilliopsis</taxon>
    </lineage>
</organism>
<evidence type="ECO:0000313" key="4">
    <source>
        <dbReference type="EMBL" id="OJJ45772.1"/>
    </source>
</evidence>
<dbReference type="EMBL" id="KV878344">
    <property type="protein sequence ID" value="OJJ45772.1"/>
    <property type="molecule type" value="Genomic_DNA"/>
</dbReference>
<dbReference type="Gene3D" id="1.20.5.170">
    <property type="match status" value="1"/>
</dbReference>
<dbReference type="CDD" id="cd12193">
    <property type="entry name" value="bZIP_GCN4"/>
    <property type="match status" value="1"/>
</dbReference>
<dbReference type="InterPro" id="IPR004827">
    <property type="entry name" value="bZIP"/>
</dbReference>
<evidence type="ECO:0000259" key="3">
    <source>
        <dbReference type="PROSITE" id="PS50217"/>
    </source>
</evidence>
<dbReference type="PROSITE" id="PS00036">
    <property type="entry name" value="BZIP_BASIC"/>
    <property type="match status" value="1"/>
</dbReference>
<gene>
    <name evidence="4" type="ORF">ASPZODRAFT_133640</name>
</gene>
<dbReference type="AlphaFoldDB" id="A0A1L9SF52"/>
<dbReference type="GeneID" id="34609783"/>
<keyword evidence="5" id="KW-1185">Reference proteome</keyword>
<feature type="compositionally biased region" description="Low complexity" evidence="2">
    <location>
        <begin position="176"/>
        <end position="195"/>
    </location>
</feature>
<dbReference type="SUPFAM" id="SSF57959">
    <property type="entry name" value="Leucine zipper domain"/>
    <property type="match status" value="1"/>
</dbReference>
<feature type="coiled-coil region" evidence="1">
    <location>
        <begin position="216"/>
        <end position="250"/>
    </location>
</feature>